<dbReference type="SUPFAM" id="SSF55469">
    <property type="entry name" value="FMN-dependent nitroreductase-like"/>
    <property type="match status" value="1"/>
</dbReference>
<evidence type="ECO:0000313" key="3">
    <source>
        <dbReference type="EMBL" id="SDG95931.1"/>
    </source>
</evidence>
<dbReference type="InterPro" id="IPR052544">
    <property type="entry name" value="Bacteriocin_Proc_Enz"/>
</dbReference>
<dbReference type="Pfam" id="PF00881">
    <property type="entry name" value="Nitroreductase"/>
    <property type="match status" value="1"/>
</dbReference>
<dbReference type="NCBIfam" id="TIGR03605">
    <property type="entry name" value="antibiot_sagB"/>
    <property type="match status" value="1"/>
</dbReference>
<dbReference type="AlphaFoldDB" id="A0A1G7YHC1"/>
<feature type="domain" description="Cyanobactin oxidase ThcOx second" evidence="2">
    <location>
        <begin position="109"/>
        <end position="215"/>
    </location>
</feature>
<keyword evidence="4" id="KW-1185">Reference proteome</keyword>
<dbReference type="OrthoDB" id="3723182at2"/>
<dbReference type="PANTHER" id="PTHR43745">
    <property type="entry name" value="NITROREDUCTASE MJ1384-RELATED"/>
    <property type="match status" value="1"/>
</dbReference>
<dbReference type="RefSeq" id="WP_091488808.1">
    <property type="nucleotide sequence ID" value="NZ_LT629692.1"/>
</dbReference>
<proteinExistence type="predicted"/>
<dbReference type="CDD" id="cd02142">
    <property type="entry name" value="McbC_SagB-like_oxidoreductase"/>
    <property type="match status" value="1"/>
</dbReference>
<organism evidence="3 4">
    <name type="scientific">Microbacterium pygmaeum</name>
    <dbReference type="NCBI Taxonomy" id="370764"/>
    <lineage>
        <taxon>Bacteria</taxon>
        <taxon>Bacillati</taxon>
        <taxon>Actinomycetota</taxon>
        <taxon>Actinomycetes</taxon>
        <taxon>Micrococcales</taxon>
        <taxon>Microbacteriaceae</taxon>
        <taxon>Microbacterium</taxon>
    </lineage>
</organism>
<dbReference type="InterPro" id="IPR000415">
    <property type="entry name" value="Nitroreductase-like"/>
</dbReference>
<dbReference type="InterPro" id="IPR029479">
    <property type="entry name" value="Nitroreductase"/>
</dbReference>
<feature type="domain" description="Nitroreductase" evidence="1">
    <location>
        <begin position="313"/>
        <end position="446"/>
    </location>
</feature>
<dbReference type="PANTHER" id="PTHR43745:SF2">
    <property type="entry name" value="NITROREDUCTASE MJ1384-RELATED"/>
    <property type="match status" value="1"/>
</dbReference>
<dbReference type="EMBL" id="LT629692">
    <property type="protein sequence ID" value="SDG95931.1"/>
    <property type="molecule type" value="Genomic_DNA"/>
</dbReference>
<dbReference type="GO" id="GO:0016491">
    <property type="term" value="F:oxidoreductase activity"/>
    <property type="evidence" value="ECO:0007669"/>
    <property type="project" value="InterPro"/>
</dbReference>
<reference evidence="3 4" key="1">
    <citation type="submission" date="2016-10" db="EMBL/GenBank/DDBJ databases">
        <authorList>
            <person name="de Groot N.N."/>
        </authorList>
    </citation>
    <scope>NUCLEOTIDE SEQUENCE [LARGE SCALE GENOMIC DNA]</scope>
    <source>
        <strain evidence="3 4">DSM 23142</strain>
    </source>
</reference>
<evidence type="ECO:0000259" key="2">
    <source>
        <dbReference type="Pfam" id="PF22767"/>
    </source>
</evidence>
<accession>A0A1G7YHC1</accession>
<protein>
    <submittedName>
        <fullName evidence="3">SagB-type dehydrogenase domain-containing protein</fullName>
    </submittedName>
</protein>
<dbReference type="Pfam" id="PF22767">
    <property type="entry name" value="ThcOx"/>
    <property type="match status" value="1"/>
</dbReference>
<dbReference type="Proteomes" id="UP000199009">
    <property type="component" value="Chromosome I"/>
</dbReference>
<name>A0A1G7YHC1_9MICO</name>
<evidence type="ECO:0000313" key="4">
    <source>
        <dbReference type="Proteomes" id="UP000199009"/>
    </source>
</evidence>
<gene>
    <name evidence="3" type="ORF">SAMN04489810_1758</name>
</gene>
<dbReference type="Gene3D" id="3.40.109.10">
    <property type="entry name" value="NADH Oxidase"/>
    <property type="match status" value="1"/>
</dbReference>
<sequence>MTPSTPAALLAIRDVDAVGVAPTPCTPEARVYERLRQSPAGADELDAIAAAAGVDGLARWMLWSGRALRRGQLVYRVVDAGGAMLADVLALRADAPDLTRVLPAPTAPLRLSRFAILRRRGKTLVLEMPFATTRAELAACAVALIAIADGTRTLEEIAKDEADPAAVRTLLAALAVCGFLVDVDADGFAAEDRDRVRSQWESHDLVLHARTRTARAGEHRGGTFRFVPERAAPPALRHPVGTPAIALARPDLDRLIAADVPFASVMEARTSRRRFGRLDARQLGEFLYRTVRVRTQIPAGTDPRAYARTDRPYPGGGGMYELTTYLGIADCEGIAAGLYRYDPVAHGLDLVAPPGPAIDRLLDDARGASAAEDRPPVLVLLAADFSRLSWKYEGIAYATTLKNVGVLFATMQLVAAAMGLGSCPLGGGDSETFAAATGLDPLEETTVGELMLGA</sequence>
<evidence type="ECO:0000259" key="1">
    <source>
        <dbReference type="Pfam" id="PF00881"/>
    </source>
</evidence>
<dbReference type="STRING" id="370764.SAMN04489810_1758"/>
<dbReference type="InterPro" id="IPR020051">
    <property type="entry name" value="SagB-type_dehydrogenase"/>
</dbReference>
<dbReference type="InterPro" id="IPR054488">
    <property type="entry name" value="ThcOx_dom2"/>
</dbReference>